<dbReference type="EMBL" id="JAVDQG010000001">
    <property type="protein sequence ID" value="MDR6224341.1"/>
    <property type="molecule type" value="Genomic_DNA"/>
</dbReference>
<name>A0ABU1IHU5_9BACL</name>
<evidence type="ECO:0000256" key="1">
    <source>
        <dbReference type="ARBA" id="ARBA00043985"/>
    </source>
</evidence>
<feature type="compositionally biased region" description="Basic and acidic residues" evidence="2">
    <location>
        <begin position="179"/>
        <end position="197"/>
    </location>
</feature>
<dbReference type="RefSeq" id="WP_309861550.1">
    <property type="nucleotide sequence ID" value="NZ_JAVDQG010000001.1"/>
</dbReference>
<keyword evidence="4" id="KW-1185">Reference proteome</keyword>
<dbReference type="Pfam" id="PF04012">
    <property type="entry name" value="PspA_IM30"/>
    <property type="match status" value="1"/>
</dbReference>
<reference evidence="3 4" key="1">
    <citation type="submission" date="2023-07" db="EMBL/GenBank/DDBJ databases">
        <title>Genomic Encyclopedia of Type Strains, Phase IV (KMG-IV): sequencing the most valuable type-strain genomes for metagenomic binning, comparative biology and taxonomic classification.</title>
        <authorList>
            <person name="Goeker M."/>
        </authorList>
    </citation>
    <scope>NUCLEOTIDE SEQUENCE [LARGE SCALE GENOMIC DNA]</scope>
    <source>
        <strain evidence="3 4">DSM 45903</strain>
    </source>
</reference>
<comment type="caution">
    <text evidence="3">The sequence shown here is derived from an EMBL/GenBank/DDBJ whole genome shotgun (WGS) entry which is preliminary data.</text>
</comment>
<dbReference type="PANTHER" id="PTHR31088">
    <property type="entry name" value="MEMBRANE-ASSOCIATED PROTEIN VIPP1, CHLOROPLASTIC"/>
    <property type="match status" value="1"/>
</dbReference>
<organism evidence="3 4">
    <name type="scientific">Desmospora profundinema</name>
    <dbReference type="NCBI Taxonomy" id="1571184"/>
    <lineage>
        <taxon>Bacteria</taxon>
        <taxon>Bacillati</taxon>
        <taxon>Bacillota</taxon>
        <taxon>Bacilli</taxon>
        <taxon>Bacillales</taxon>
        <taxon>Thermoactinomycetaceae</taxon>
        <taxon>Desmospora</taxon>
    </lineage>
</organism>
<dbReference type="Proteomes" id="UP001185012">
    <property type="component" value="Unassembled WGS sequence"/>
</dbReference>
<sequence>MFRLFKRVRTLVSSELNAMLDKAEDPVKMLDQYLIDMGKDISEVEAAVASQVTNEKMLEKKLREAQAFVEKREQQALHALQSGDEDLARRVLEDKQKHQQQADSLHDSYEEARKLSQELRDKLREMKDEYQEMKMKKDALKARATSAKARTKVNRTLSDINHDSARQGFERMEEKVMKYEAEAETSEEMRGSNRSLDDELANLSTSNKVDDELEALKAKLNK</sequence>
<proteinExistence type="inferred from homology"/>
<feature type="compositionally biased region" description="Basic and acidic residues" evidence="2">
    <location>
        <begin position="208"/>
        <end position="222"/>
    </location>
</feature>
<dbReference type="InterPro" id="IPR007157">
    <property type="entry name" value="PspA_VIPP1"/>
</dbReference>
<evidence type="ECO:0000313" key="3">
    <source>
        <dbReference type="EMBL" id="MDR6224341.1"/>
    </source>
</evidence>
<gene>
    <name evidence="3" type="ORF">JOE21_000329</name>
</gene>
<dbReference type="PANTHER" id="PTHR31088:SF6">
    <property type="entry name" value="PHAGE SHOCK PROTEIN A"/>
    <property type="match status" value="1"/>
</dbReference>
<comment type="similarity">
    <text evidence="1">Belongs to the PspA/Vipp/IM30 family.</text>
</comment>
<evidence type="ECO:0000313" key="4">
    <source>
        <dbReference type="Proteomes" id="UP001185012"/>
    </source>
</evidence>
<feature type="region of interest" description="Disordered" evidence="2">
    <location>
        <begin position="179"/>
        <end position="222"/>
    </location>
</feature>
<evidence type="ECO:0000256" key="2">
    <source>
        <dbReference type="SAM" id="MobiDB-lite"/>
    </source>
</evidence>
<protein>
    <submittedName>
        <fullName evidence="3">Phage shock protein A</fullName>
    </submittedName>
</protein>
<accession>A0ABU1IHU5</accession>